<dbReference type="EMBL" id="HG722370">
    <property type="protein sequence ID" value="CDJ62185.1"/>
    <property type="molecule type" value="Genomic_DNA"/>
</dbReference>
<dbReference type="VEuPathDB" id="ToxoDB:ENH_00010180"/>
<name>U6MKK7_9EIME</name>
<dbReference type="GeneID" id="25471203"/>
<organism evidence="1 2">
    <name type="scientific">Eimeria necatrix</name>
    <dbReference type="NCBI Taxonomy" id="51315"/>
    <lineage>
        <taxon>Eukaryota</taxon>
        <taxon>Sar</taxon>
        <taxon>Alveolata</taxon>
        <taxon>Apicomplexa</taxon>
        <taxon>Conoidasida</taxon>
        <taxon>Coccidia</taxon>
        <taxon>Eucoccidiorida</taxon>
        <taxon>Eimeriorina</taxon>
        <taxon>Eimeriidae</taxon>
        <taxon>Eimeria</taxon>
    </lineage>
</organism>
<evidence type="ECO:0000313" key="2">
    <source>
        <dbReference type="Proteomes" id="UP000030754"/>
    </source>
</evidence>
<dbReference type="Proteomes" id="UP000030754">
    <property type="component" value="Unassembled WGS sequence"/>
</dbReference>
<sequence length="264" mass="27906">MYRPGLLACYTGLLTGAATTNFSVAIRNHSAPTNPHNNIMDTKVSFIQAVPVAIEAVDATKVCLPTMNMLRVLNLRDQSLEALEPDTDEPTGDAEEDVSKSKAALEVAKELAGTDAATCETGATANAKKYTGLVIPFEYSTAFDCGALIQGHFAAGLSHIQESNFAPATGKYDTGSAPFDNLSASNVANIMWSKSKTASCAVTKNCRAGHNVLYCRFVNPITSADTPFTTELYEALLQRQAGSSSIAFTSSATTLFCAALLLLS</sequence>
<accession>U6MKK7</accession>
<dbReference type="RefSeq" id="XP_013439547.1">
    <property type="nucleotide sequence ID" value="XM_013584093.1"/>
</dbReference>
<proteinExistence type="predicted"/>
<dbReference type="AlphaFoldDB" id="U6MKK7"/>
<evidence type="ECO:0000313" key="1">
    <source>
        <dbReference type="EMBL" id="CDJ62185.1"/>
    </source>
</evidence>
<reference evidence="1" key="1">
    <citation type="submission" date="2013-10" db="EMBL/GenBank/DDBJ databases">
        <title>Genomic analysis of the causative agents of coccidiosis in chickens.</title>
        <authorList>
            <person name="Reid A.J."/>
            <person name="Blake D."/>
            <person name="Billington K."/>
            <person name="Browne H."/>
            <person name="Dunn M."/>
            <person name="Hung S."/>
            <person name="Kawahara F."/>
            <person name="Miranda-Saavedra D."/>
            <person name="Mourier T."/>
            <person name="Nagra H."/>
            <person name="Otto T.D."/>
            <person name="Rawlings N."/>
            <person name="Sanchez A."/>
            <person name="Sanders M."/>
            <person name="Subramaniam C."/>
            <person name="Tay Y."/>
            <person name="Dear P."/>
            <person name="Doerig C."/>
            <person name="Gruber A."/>
            <person name="Parkinson J."/>
            <person name="Shirley M."/>
            <person name="Wan K.L."/>
            <person name="Berriman M."/>
            <person name="Tomley F."/>
            <person name="Pain A."/>
        </authorList>
    </citation>
    <scope>NUCLEOTIDE SEQUENCE [LARGE SCALE GENOMIC DNA]</scope>
    <source>
        <strain evidence="1">Houghton</strain>
    </source>
</reference>
<gene>
    <name evidence="1" type="ORF">ENH_00010180</name>
</gene>
<reference evidence="1" key="2">
    <citation type="submission" date="2013-10" db="EMBL/GenBank/DDBJ databases">
        <authorList>
            <person name="Aslett M."/>
        </authorList>
    </citation>
    <scope>NUCLEOTIDE SEQUENCE [LARGE SCALE GENOMIC DNA]</scope>
    <source>
        <strain evidence="1">Houghton</strain>
    </source>
</reference>
<dbReference type="OrthoDB" id="348012at2759"/>
<protein>
    <submittedName>
        <fullName evidence="1">SAG family member</fullName>
    </submittedName>
</protein>
<keyword evidence="2" id="KW-1185">Reference proteome</keyword>